<organism evidence="2">
    <name type="scientific">Pseudomonas tritici</name>
    <dbReference type="NCBI Taxonomy" id="2745518"/>
    <lineage>
        <taxon>Bacteria</taxon>
        <taxon>Pseudomonadati</taxon>
        <taxon>Pseudomonadota</taxon>
        <taxon>Gammaproteobacteria</taxon>
        <taxon>Pseudomonadales</taxon>
        <taxon>Pseudomonadaceae</taxon>
        <taxon>Pseudomonas</taxon>
    </lineage>
</organism>
<proteinExistence type="predicted"/>
<dbReference type="InterPro" id="IPR052747">
    <property type="entry name" value="TA_system_RelE_toxin"/>
</dbReference>
<reference evidence="2" key="1">
    <citation type="journal article" date="2020" name="Microorganisms">
        <title>Reliable Identification of Environmental Pseudomonas Isolates Using the rpoD Gene.</title>
        <authorList>
            <consortium name="The Broad Institute Genome Sequencing Platform"/>
            <person name="Girard L."/>
            <person name="Lood C."/>
            <person name="Rokni-Zadeh H."/>
            <person name="van Noort V."/>
            <person name="Lavigne R."/>
            <person name="De Mot R."/>
        </authorList>
    </citation>
    <scope>NUCLEOTIDE SEQUENCE [LARGE SCALE GENOMIC DNA]</scope>
    <source>
        <strain evidence="2">SWRI145</strain>
    </source>
</reference>
<dbReference type="PANTHER" id="PTHR38813">
    <property type="match status" value="1"/>
</dbReference>
<dbReference type="InterPro" id="IPR035093">
    <property type="entry name" value="RelE/ParE_toxin_dom_sf"/>
</dbReference>
<dbReference type="InterPro" id="IPR007712">
    <property type="entry name" value="RelE/ParE_toxin"/>
</dbReference>
<dbReference type="SUPFAM" id="SSF143011">
    <property type="entry name" value="RelE-like"/>
    <property type="match status" value="1"/>
</dbReference>
<dbReference type="Pfam" id="PF05016">
    <property type="entry name" value="ParE_toxin"/>
    <property type="match status" value="1"/>
</dbReference>
<comment type="caution">
    <text evidence="2">The sequence shown here is derived from an EMBL/GenBank/DDBJ whole genome shotgun (WGS) entry which is preliminary data.</text>
</comment>
<dbReference type="PANTHER" id="PTHR38813:SF1">
    <property type="entry name" value="TOXIN RELE1-RELATED"/>
    <property type="match status" value="1"/>
</dbReference>
<accession>A0A8H9YZ62</accession>
<sequence length="99" mass="11552">MKIIWSRSAKRDLAKIEVRAQTRIEEKVNAITDKNTPRPDIKKLSLPGNYYRLRAGEYRVIFMIQGESRDVCYIVAVKRRSSTTYLHEESVPYGCTTDR</sequence>
<evidence type="ECO:0000313" key="2">
    <source>
        <dbReference type="EMBL" id="MBC3297291.1"/>
    </source>
</evidence>
<dbReference type="Gene3D" id="3.30.2310.20">
    <property type="entry name" value="RelE-like"/>
    <property type="match status" value="1"/>
</dbReference>
<evidence type="ECO:0000256" key="1">
    <source>
        <dbReference type="ARBA" id="ARBA00022649"/>
    </source>
</evidence>
<keyword evidence="1" id="KW-1277">Toxin-antitoxin system</keyword>
<protein>
    <submittedName>
        <fullName evidence="2">Type II toxin-antitoxin system RelE/ParE family toxin</fullName>
    </submittedName>
</protein>
<name>A0A8H9YZ62_9PSED</name>
<dbReference type="AlphaFoldDB" id="A0A8H9YZ62"/>
<gene>
    <name evidence="2" type="ORF">HU722_37745</name>
</gene>
<dbReference type="EMBL" id="JABWQF010000032">
    <property type="protein sequence ID" value="MBC3297291.1"/>
    <property type="molecule type" value="Genomic_DNA"/>
</dbReference>